<feature type="region of interest" description="Disordered" evidence="1">
    <location>
        <begin position="32"/>
        <end position="65"/>
    </location>
</feature>
<organism evidence="2 3">
    <name type="scientific">Rhizobium rhizogenes NBRC 13257</name>
    <dbReference type="NCBI Taxonomy" id="1220581"/>
    <lineage>
        <taxon>Bacteria</taxon>
        <taxon>Pseudomonadati</taxon>
        <taxon>Pseudomonadota</taxon>
        <taxon>Alphaproteobacteria</taxon>
        <taxon>Hyphomicrobiales</taxon>
        <taxon>Rhizobiaceae</taxon>
        <taxon>Rhizobium/Agrobacterium group</taxon>
        <taxon>Rhizobium</taxon>
    </lineage>
</organism>
<dbReference type="Proteomes" id="UP000026941">
    <property type="component" value="Unassembled WGS sequence"/>
</dbReference>
<dbReference type="EMBL" id="BAYX01000001">
    <property type="protein sequence ID" value="GAJ90760.1"/>
    <property type="molecule type" value="Genomic_DNA"/>
</dbReference>
<feature type="compositionally biased region" description="Basic and acidic residues" evidence="1">
    <location>
        <begin position="48"/>
        <end position="59"/>
    </location>
</feature>
<reference evidence="2 3" key="1">
    <citation type="submission" date="2014-05" db="EMBL/GenBank/DDBJ databases">
        <title>Whole genome shotgun sequence of Rhizobium rhizogenes NBRC 13257.</title>
        <authorList>
            <person name="Katano-Makiyama Y."/>
            <person name="Hosoyama A."/>
            <person name="Hashimoto M."/>
            <person name="Hosoyama Y."/>
            <person name="Noguchi M."/>
            <person name="Tsuchikane K."/>
            <person name="Kimura A."/>
            <person name="Ohji S."/>
            <person name="Ichikawa N."/>
            <person name="Yamazoe A."/>
            <person name="Fujita N."/>
        </authorList>
    </citation>
    <scope>NUCLEOTIDE SEQUENCE [LARGE SCALE GENOMIC DNA]</scope>
    <source>
        <strain evidence="2 3">NBRC 13257</strain>
    </source>
</reference>
<comment type="caution">
    <text evidence="2">The sequence shown here is derived from an EMBL/GenBank/DDBJ whole genome shotgun (WGS) entry which is preliminary data.</text>
</comment>
<evidence type="ECO:0000313" key="2">
    <source>
        <dbReference type="EMBL" id="GAJ90760.1"/>
    </source>
</evidence>
<dbReference type="AlphaFoldDB" id="A0AA87U2D2"/>
<accession>A0AA87U2D2</accession>
<evidence type="ECO:0000256" key="1">
    <source>
        <dbReference type="SAM" id="MobiDB-lite"/>
    </source>
</evidence>
<sequence length="65" mass="6580">MSEIVQGFLACIGAALFFVCVLAAVAPIISSPRHAGEGGDVSGAPEGDQVHLRTAEDVSQRGASL</sequence>
<gene>
    <name evidence="2" type="ORF">RRH01S_01_02260</name>
</gene>
<protein>
    <submittedName>
        <fullName evidence="2">Uncharacterized protein</fullName>
    </submittedName>
</protein>
<evidence type="ECO:0000313" key="3">
    <source>
        <dbReference type="Proteomes" id="UP000026941"/>
    </source>
</evidence>
<name>A0AA87U2D2_RHIRH</name>
<proteinExistence type="predicted"/>
<dbReference type="RefSeq" id="WP_042469683.1">
    <property type="nucleotide sequence ID" value="NZ_BAYX01000001.1"/>
</dbReference>